<keyword evidence="4" id="KW-1185">Reference proteome</keyword>
<dbReference type="EMBL" id="CP096040">
    <property type="protein sequence ID" value="USQ97644.1"/>
    <property type="molecule type" value="Genomic_DNA"/>
</dbReference>
<keyword evidence="1" id="KW-0472">Membrane</keyword>
<accession>A0ABY4ZRK3</accession>
<sequence length="163" mass="18040">MGRDNYGSGRPRSIGATVRDVILMVPVVCIGGLAVYTTIQRLERTTKAARWQPAADVEIVTVQGHFDGSFNPSARRPIRFTTTDGKTIALDCYASRGIYSVSNLNTCLPMLNAGLLPQDAIYTVKYYINIYDKGDSFESVILRVNDNREVLFEQSISDSALPR</sequence>
<organism evidence="2 4">
    <name type="scientific">Caulobacter segnis</name>
    <dbReference type="NCBI Taxonomy" id="88688"/>
    <lineage>
        <taxon>Bacteria</taxon>
        <taxon>Pseudomonadati</taxon>
        <taxon>Pseudomonadota</taxon>
        <taxon>Alphaproteobacteria</taxon>
        <taxon>Caulobacterales</taxon>
        <taxon>Caulobacteraceae</taxon>
        <taxon>Caulobacter</taxon>
    </lineage>
</organism>
<feature type="transmembrane region" description="Helical" evidence="1">
    <location>
        <begin position="21"/>
        <end position="39"/>
    </location>
</feature>
<evidence type="ECO:0000313" key="3">
    <source>
        <dbReference type="EMBL" id="USQ97644.1"/>
    </source>
</evidence>
<evidence type="ECO:0000313" key="4">
    <source>
        <dbReference type="Proteomes" id="UP001057520"/>
    </source>
</evidence>
<gene>
    <name evidence="3" type="ORF">MZV50_08970</name>
    <name evidence="2" type="ORF">MZV50_22325</name>
</gene>
<keyword evidence="1" id="KW-0812">Transmembrane</keyword>
<evidence type="ECO:0000256" key="1">
    <source>
        <dbReference type="SAM" id="Phobius"/>
    </source>
</evidence>
<protein>
    <submittedName>
        <fullName evidence="2">Uncharacterized protein</fullName>
    </submittedName>
</protein>
<name>A0ABY4ZRK3_9CAUL</name>
<evidence type="ECO:0000313" key="2">
    <source>
        <dbReference type="EMBL" id="USQ95254.1"/>
    </source>
</evidence>
<keyword evidence="1" id="KW-1133">Transmembrane helix</keyword>
<proteinExistence type="predicted"/>
<dbReference type="Proteomes" id="UP001057520">
    <property type="component" value="Chromosome"/>
</dbReference>
<dbReference type="EMBL" id="CP096040">
    <property type="protein sequence ID" value="USQ95254.1"/>
    <property type="molecule type" value="Genomic_DNA"/>
</dbReference>
<reference evidence="2 4" key="1">
    <citation type="submission" date="2022-04" db="EMBL/GenBank/DDBJ databases">
        <title>Genome sequence of soybean root-associated Caulobacter segnis RL271.</title>
        <authorList>
            <person name="Longley R."/>
            <person name="Bonito G."/>
            <person name="Trigodet F."/>
            <person name="Crosson S."/>
            <person name="Fiebig A."/>
        </authorList>
    </citation>
    <scope>NUCLEOTIDE SEQUENCE [LARGE SCALE GENOMIC DNA]</scope>
    <source>
        <strain evidence="2 4">RL271</strain>
    </source>
</reference>